<dbReference type="KEGG" id="vqi:CCZ37_18335"/>
<gene>
    <name evidence="1" type="ORF">CCZ37_18335</name>
</gene>
<evidence type="ECO:0000313" key="1">
    <source>
        <dbReference type="EMBL" id="ASU24400.1"/>
    </source>
</evidence>
<reference evidence="1 2" key="1">
    <citation type="submission" date="2017-08" db="EMBL/GenBank/DDBJ databases">
        <title>The Vibrio qinghaiensis sp.-Q67 is a luminous bacteria isolated firstly from Qinghai lake, Qinghai province, China, which has been proved to be very sensitive to detect environmental and food pollutants. Therefore, complete genome analysis of V. qinghaiensis sp.-Q67 highlights the potential application of this strain on detection of hazards in the contaminated environments.</title>
        <authorList>
            <person name="Gong L."/>
        </authorList>
    </citation>
    <scope>NUCLEOTIDE SEQUENCE [LARGE SCALE GENOMIC DNA]</scope>
    <source>
        <strain evidence="1 2">Q67</strain>
    </source>
</reference>
<organism evidence="1 2">
    <name type="scientific">Vibrio qinghaiensis</name>
    <dbReference type="NCBI Taxonomy" id="2025808"/>
    <lineage>
        <taxon>Bacteria</taxon>
        <taxon>Pseudomonadati</taxon>
        <taxon>Pseudomonadota</taxon>
        <taxon>Gammaproteobacteria</taxon>
        <taxon>Vibrionales</taxon>
        <taxon>Vibrionaceae</taxon>
        <taxon>Vibrio</taxon>
    </lineage>
</organism>
<name>A0A223N3Z4_9VIBR</name>
<protein>
    <submittedName>
        <fullName evidence="1">Uncharacterized protein</fullName>
    </submittedName>
</protein>
<dbReference type="EMBL" id="CP022742">
    <property type="protein sequence ID" value="ASU24400.1"/>
    <property type="molecule type" value="Genomic_DNA"/>
</dbReference>
<evidence type="ECO:0000313" key="2">
    <source>
        <dbReference type="Proteomes" id="UP000215148"/>
    </source>
</evidence>
<proteinExistence type="predicted"/>
<accession>A0A223N3Z4</accession>
<sequence>MHNAIKIGVFVLALLAGYFSSDIFNWLSSAHSSSDINQYCQLSSTPCRQGDVVMTLAHDKSQPLVANTLTVEWPQANASKLTLTLNGLEMEMGTAKYVLTQQEDGLYTAQIVLPVCTTEKMTWIGELSDGRTQVFPAIRMER</sequence>
<dbReference type="Proteomes" id="UP000215148">
    <property type="component" value="Chromosome 2"/>
</dbReference>
<dbReference type="AlphaFoldDB" id="A0A223N3Z4"/>
<dbReference type="RefSeq" id="WP_029627171.1">
    <property type="nucleotide sequence ID" value="NZ_CAWNHI010000002.1"/>
</dbReference>
<keyword evidence="2" id="KW-1185">Reference proteome</keyword>